<protein>
    <submittedName>
        <fullName evidence="2">Uncharacterized protein</fullName>
    </submittedName>
</protein>
<accession>A0AA39U8T6</accession>
<keyword evidence="3" id="KW-1185">Reference proteome</keyword>
<feature type="transmembrane region" description="Helical" evidence="1">
    <location>
        <begin position="117"/>
        <end position="141"/>
    </location>
</feature>
<dbReference type="EMBL" id="JAUEPR010000032">
    <property type="protein sequence ID" value="KAK0473564.1"/>
    <property type="molecule type" value="Genomic_DNA"/>
</dbReference>
<comment type="caution">
    <text evidence="2">The sequence shown here is derived from an EMBL/GenBank/DDBJ whole genome shotgun (WGS) entry which is preliminary data.</text>
</comment>
<evidence type="ECO:0000256" key="1">
    <source>
        <dbReference type="SAM" id="Phobius"/>
    </source>
</evidence>
<proteinExistence type="predicted"/>
<organism evidence="2 3">
    <name type="scientific">Armillaria novae-zelandiae</name>
    <dbReference type="NCBI Taxonomy" id="153914"/>
    <lineage>
        <taxon>Eukaryota</taxon>
        <taxon>Fungi</taxon>
        <taxon>Dikarya</taxon>
        <taxon>Basidiomycota</taxon>
        <taxon>Agaricomycotina</taxon>
        <taxon>Agaricomycetes</taxon>
        <taxon>Agaricomycetidae</taxon>
        <taxon>Agaricales</taxon>
        <taxon>Marasmiineae</taxon>
        <taxon>Physalacriaceae</taxon>
        <taxon>Armillaria</taxon>
    </lineage>
</organism>
<reference evidence="2" key="1">
    <citation type="submission" date="2023-06" db="EMBL/GenBank/DDBJ databases">
        <authorList>
            <consortium name="Lawrence Berkeley National Laboratory"/>
            <person name="Ahrendt S."/>
            <person name="Sahu N."/>
            <person name="Indic B."/>
            <person name="Wong-Bajracharya J."/>
            <person name="Merenyi Z."/>
            <person name="Ke H.-M."/>
            <person name="Monk M."/>
            <person name="Kocsube S."/>
            <person name="Drula E."/>
            <person name="Lipzen A."/>
            <person name="Balint B."/>
            <person name="Henrissat B."/>
            <person name="Andreopoulos B."/>
            <person name="Martin F.M."/>
            <person name="Harder C.B."/>
            <person name="Rigling D."/>
            <person name="Ford K.L."/>
            <person name="Foster G.D."/>
            <person name="Pangilinan J."/>
            <person name="Papanicolaou A."/>
            <person name="Barry K."/>
            <person name="LaButti K."/>
            <person name="Viragh M."/>
            <person name="Koriabine M."/>
            <person name="Yan M."/>
            <person name="Riley R."/>
            <person name="Champramary S."/>
            <person name="Plett K.L."/>
            <person name="Tsai I.J."/>
            <person name="Slot J."/>
            <person name="Sipos G."/>
            <person name="Plett J."/>
            <person name="Nagy L.G."/>
            <person name="Grigoriev I.V."/>
        </authorList>
    </citation>
    <scope>NUCLEOTIDE SEQUENCE</scope>
    <source>
        <strain evidence="2">ICMP 16352</strain>
    </source>
</reference>
<keyword evidence="1" id="KW-0812">Transmembrane</keyword>
<gene>
    <name evidence="2" type="ORF">IW261DRAFT_683848</name>
</gene>
<feature type="transmembrane region" description="Helical" evidence="1">
    <location>
        <begin position="78"/>
        <end position="111"/>
    </location>
</feature>
<keyword evidence="1" id="KW-0472">Membrane</keyword>
<keyword evidence="1" id="KW-1133">Transmembrane helix</keyword>
<dbReference type="Proteomes" id="UP001175227">
    <property type="component" value="Unassembled WGS sequence"/>
</dbReference>
<evidence type="ECO:0000313" key="3">
    <source>
        <dbReference type="Proteomes" id="UP001175227"/>
    </source>
</evidence>
<dbReference type="AlphaFoldDB" id="A0AA39U8T6"/>
<evidence type="ECO:0000313" key="2">
    <source>
        <dbReference type="EMBL" id="KAK0473564.1"/>
    </source>
</evidence>
<name>A0AA39U8T6_9AGAR</name>
<sequence length="153" mass="17717">MARNLPHRLCSHDLQFRNRRVDTGTPPTTCTLSYGRHRLKVIPCPKYRKSSKLDISAVQVDATSIFNRHRYFGSRSPYARLVVVVFVAIYHISLLSSTLVALTPCLLLLTSIKYEVYLLYAIYLLAQNVALVYFVCLLFSWWRRIPCSMRDCI</sequence>